<dbReference type="KEGG" id="cuv:CUREI_07730"/>
<protein>
    <recommendedName>
        <fullName evidence="3">YbjN domain-containing protein</fullName>
    </recommendedName>
</protein>
<reference evidence="1 2" key="1">
    <citation type="submission" date="2014-08" db="EMBL/GenBank/DDBJ databases">
        <title>Complete genome sequence of Corynebacterium ureicelerivorans DSM 45051, a lipophilic and urea-splitting isolate from a blood culture of a septicaemia patient.</title>
        <authorList>
            <person name="Tippelt A."/>
            <person name="Albersmeier A."/>
            <person name="Brinkrolf K."/>
            <person name="Ruckert C."/>
            <person name="Tauch A."/>
        </authorList>
    </citation>
    <scope>NUCLEOTIDE SEQUENCE [LARGE SCALE GENOMIC DNA]</scope>
    <source>
        <strain evidence="1 2">IMMIB RIV-2301</strain>
    </source>
</reference>
<gene>
    <name evidence="1" type="ORF">CUREI_07730</name>
</gene>
<dbReference type="AlphaFoldDB" id="A0A077HJD0"/>
<keyword evidence="2" id="KW-1185">Reference proteome</keyword>
<dbReference type="EMBL" id="CP009215">
    <property type="protein sequence ID" value="AIL97198.1"/>
    <property type="molecule type" value="Genomic_DNA"/>
</dbReference>
<accession>A0A077HJD0</accession>
<name>A0A077HJD0_9CORY</name>
<dbReference type="Pfam" id="PF10722">
    <property type="entry name" value="YbjN"/>
    <property type="match status" value="1"/>
</dbReference>
<sequence>MGKHAAPAENTHPTEVELERVASLLESLGFKPLVRPDRLVVGAHAFIASFWVDYNRPMCLVFDTTDRIPTDFEHSTALARFTNTWNHDRVGPWASYRLAESGDVRVNMRRGIHIKHGLSEEQLAAELVDCFEHAAAFYLQLRERFLDAGLDQPLPPQLMRLQDSDVLLGRHPSLRHLPRDTDPDVAAVPELYSAVDDALGPVDVHDLTAALERLAFSYGVDHDGIIATGVNGVAFALTIDGEPESRYARVTGMWDTSRDALSDFLPLWLVCNDVNERTCATVAYLHEFDGVVHMHAESTFMVAEGATPSQMAEFVISAMAACLAAIDHVSQQVSGQSVVDWPGSP</sequence>
<organism evidence="1 2">
    <name type="scientific">Corynebacterium ureicelerivorans</name>
    <dbReference type="NCBI Taxonomy" id="401472"/>
    <lineage>
        <taxon>Bacteria</taxon>
        <taxon>Bacillati</taxon>
        <taxon>Actinomycetota</taxon>
        <taxon>Actinomycetes</taxon>
        <taxon>Mycobacteriales</taxon>
        <taxon>Corynebacteriaceae</taxon>
        <taxon>Corynebacterium</taxon>
    </lineage>
</organism>
<evidence type="ECO:0000313" key="2">
    <source>
        <dbReference type="Proteomes" id="UP000028939"/>
    </source>
</evidence>
<evidence type="ECO:0000313" key="1">
    <source>
        <dbReference type="EMBL" id="AIL97198.1"/>
    </source>
</evidence>
<dbReference type="STRING" id="401472.CUREI_07730"/>
<dbReference type="InterPro" id="IPR019660">
    <property type="entry name" value="Put_sensory_transdc_reg_YbjN"/>
</dbReference>
<dbReference type="OrthoDB" id="4420706at2"/>
<evidence type="ECO:0008006" key="3">
    <source>
        <dbReference type="Google" id="ProtNLM"/>
    </source>
</evidence>
<dbReference type="RefSeq" id="WP_038612269.1">
    <property type="nucleotide sequence ID" value="NZ_CP009215.1"/>
</dbReference>
<dbReference type="Proteomes" id="UP000028939">
    <property type="component" value="Chromosome"/>
</dbReference>
<dbReference type="HOGENOM" id="CLU_803439_0_0_11"/>
<proteinExistence type="predicted"/>